<dbReference type="PROSITE" id="PS51257">
    <property type="entry name" value="PROKAR_LIPOPROTEIN"/>
    <property type="match status" value="1"/>
</dbReference>
<accession>A0A132BQU3</accession>
<evidence type="ECO:0000313" key="1">
    <source>
        <dbReference type="EMBL" id="KUP90566.1"/>
    </source>
</evidence>
<proteinExistence type="predicted"/>
<comment type="caution">
    <text evidence="1">The sequence shown here is derived from an EMBL/GenBank/DDBJ whole genome shotgun (WGS) entry which is preliminary data.</text>
</comment>
<organism evidence="1 2">
    <name type="scientific">Tritonibacter horizontis</name>
    <dbReference type="NCBI Taxonomy" id="1768241"/>
    <lineage>
        <taxon>Bacteria</taxon>
        <taxon>Pseudomonadati</taxon>
        <taxon>Pseudomonadota</taxon>
        <taxon>Alphaproteobacteria</taxon>
        <taxon>Rhodobacterales</taxon>
        <taxon>Paracoccaceae</taxon>
        <taxon>Tritonibacter</taxon>
    </lineage>
</organism>
<gene>
    <name evidence="1" type="ORF">TRIHO_44310</name>
</gene>
<name>A0A132BQU3_9RHOB</name>
<evidence type="ECO:0008006" key="3">
    <source>
        <dbReference type="Google" id="ProtNLM"/>
    </source>
</evidence>
<dbReference type="AlphaFoldDB" id="A0A132BQU3"/>
<sequence length="126" mass="12539">MRQPMLCVAGGLMLLAGCEGTGADYRPTLDGPENAHFRADLTECQQTARSHGAGNTLGGALAGAALLGVIGAAVKPDPGDDRLANAAGATLLGAASGAAAASSGTMDEQEDVVRNCLIGRGHRVIL</sequence>
<evidence type="ECO:0000313" key="2">
    <source>
        <dbReference type="Proteomes" id="UP000068382"/>
    </source>
</evidence>
<protein>
    <recommendedName>
        <fullName evidence="3">Glycine zipper family protein</fullName>
    </recommendedName>
</protein>
<dbReference type="Proteomes" id="UP000068382">
    <property type="component" value="Unassembled WGS sequence"/>
</dbReference>
<dbReference type="EMBL" id="LPUY01000138">
    <property type="protein sequence ID" value="KUP90566.1"/>
    <property type="molecule type" value="Genomic_DNA"/>
</dbReference>
<keyword evidence="2" id="KW-1185">Reference proteome</keyword>
<reference evidence="1 2" key="1">
    <citation type="submission" date="2015-12" db="EMBL/GenBank/DDBJ databases">
        <title>Genome sequence of the marine Rhodobacteraceae strain O3.65, Candidatus Tritonibacter horizontis.</title>
        <authorList>
            <person name="Poehlein A."/>
            <person name="Giebel H.A."/>
            <person name="Voget S."/>
            <person name="Brinkhoff T."/>
        </authorList>
    </citation>
    <scope>NUCLEOTIDE SEQUENCE [LARGE SCALE GENOMIC DNA]</scope>
    <source>
        <strain evidence="1 2">O3.65</strain>
    </source>
</reference>